<dbReference type="Proteomes" id="UP001501844">
    <property type="component" value="Unassembled WGS sequence"/>
</dbReference>
<dbReference type="InterPro" id="IPR053182">
    <property type="entry name" value="YobU-like_regulator"/>
</dbReference>
<dbReference type="SMART" id="SM00871">
    <property type="entry name" value="AraC_E_bind"/>
    <property type="match status" value="1"/>
</dbReference>
<organism evidence="2 3">
    <name type="scientific">Nibribacter koreensis</name>
    <dbReference type="NCBI Taxonomy" id="1084519"/>
    <lineage>
        <taxon>Bacteria</taxon>
        <taxon>Pseudomonadati</taxon>
        <taxon>Bacteroidota</taxon>
        <taxon>Cytophagia</taxon>
        <taxon>Cytophagales</taxon>
        <taxon>Hymenobacteraceae</taxon>
        <taxon>Nibribacter</taxon>
    </lineage>
</organism>
<evidence type="ECO:0000313" key="3">
    <source>
        <dbReference type="Proteomes" id="UP001501844"/>
    </source>
</evidence>
<dbReference type="InterPro" id="IPR029442">
    <property type="entry name" value="GyrI-like"/>
</dbReference>
<name>A0ABP8FM88_9BACT</name>
<dbReference type="PANTHER" id="PTHR36444">
    <property type="entry name" value="TRANSCRIPTIONAL REGULATOR PROTEIN YOBU-RELATED"/>
    <property type="match status" value="1"/>
</dbReference>
<evidence type="ECO:0000313" key="2">
    <source>
        <dbReference type="EMBL" id="GAA4306971.1"/>
    </source>
</evidence>
<reference evidence="3" key="1">
    <citation type="journal article" date="2019" name="Int. J. Syst. Evol. Microbiol.">
        <title>The Global Catalogue of Microorganisms (GCM) 10K type strain sequencing project: providing services to taxonomists for standard genome sequencing and annotation.</title>
        <authorList>
            <consortium name="The Broad Institute Genomics Platform"/>
            <consortium name="The Broad Institute Genome Sequencing Center for Infectious Disease"/>
            <person name="Wu L."/>
            <person name="Ma J."/>
        </authorList>
    </citation>
    <scope>NUCLEOTIDE SEQUENCE [LARGE SCALE GENOMIC DNA]</scope>
    <source>
        <strain evidence="3">JCM 17917</strain>
    </source>
</reference>
<keyword evidence="3" id="KW-1185">Reference proteome</keyword>
<dbReference type="Gene3D" id="3.20.80.10">
    <property type="entry name" value="Regulatory factor, effector binding domain"/>
    <property type="match status" value="1"/>
</dbReference>
<comment type="caution">
    <text evidence="2">The sequence shown here is derived from an EMBL/GenBank/DDBJ whole genome shotgun (WGS) entry which is preliminary data.</text>
</comment>
<protein>
    <recommendedName>
        <fullName evidence="1">AraC effector-binding domain-containing protein</fullName>
    </recommendedName>
</protein>
<dbReference type="EMBL" id="BAABGX010000002">
    <property type="protein sequence ID" value="GAA4306971.1"/>
    <property type="molecule type" value="Genomic_DNA"/>
</dbReference>
<evidence type="ECO:0000259" key="1">
    <source>
        <dbReference type="SMART" id="SM00871"/>
    </source>
</evidence>
<sequence length="160" mass="18009">MEDPKIVDLPEKLLVGLRSTTSLAENNAAALWQQFMSRHREIGHRVGQEFYSVQEYPVNFFSQVVNPSTKFEKWAAVAVSSADNLPEGMELLTVPAGKYAVFVHKGPSSEFYVTASHIFGTWLPTSGFALDDRPHFEVMGEKYLGHLHADSEEEVWIPIK</sequence>
<dbReference type="InterPro" id="IPR010499">
    <property type="entry name" value="AraC_E-bd"/>
</dbReference>
<dbReference type="RefSeq" id="WP_345166001.1">
    <property type="nucleotide sequence ID" value="NZ_BAABGX010000002.1"/>
</dbReference>
<dbReference type="SUPFAM" id="SSF55136">
    <property type="entry name" value="Probable bacterial effector-binding domain"/>
    <property type="match status" value="1"/>
</dbReference>
<accession>A0ABP8FM88</accession>
<feature type="domain" description="AraC effector-binding" evidence="1">
    <location>
        <begin position="2"/>
        <end position="160"/>
    </location>
</feature>
<proteinExistence type="predicted"/>
<gene>
    <name evidence="2" type="ORF">GCM10023183_22540</name>
</gene>
<dbReference type="PANTHER" id="PTHR36444:SF2">
    <property type="entry name" value="TRANSCRIPTIONAL REGULATOR PROTEIN YOBU-RELATED"/>
    <property type="match status" value="1"/>
</dbReference>
<dbReference type="InterPro" id="IPR011256">
    <property type="entry name" value="Reg_factor_effector_dom_sf"/>
</dbReference>
<dbReference type="Pfam" id="PF06445">
    <property type="entry name" value="GyrI-like"/>
    <property type="match status" value="1"/>
</dbReference>